<reference evidence="2 3" key="1">
    <citation type="submission" date="2018-10" db="EMBL/GenBank/DDBJ databases">
        <title>Isolation from cow dung.</title>
        <authorList>
            <person name="Ling L."/>
        </authorList>
    </citation>
    <scope>NUCLEOTIDE SEQUENCE [LARGE SCALE GENOMIC DNA]</scope>
    <source>
        <strain evidence="2 3">NEAU-LL90</strain>
    </source>
</reference>
<proteinExistence type="predicted"/>
<gene>
    <name evidence="2" type="ORF">EBN03_32465</name>
</gene>
<comment type="caution">
    <text evidence="2">The sequence shown here is derived from an EMBL/GenBank/DDBJ whole genome shotgun (WGS) entry which is preliminary data.</text>
</comment>
<dbReference type="InterPro" id="IPR012908">
    <property type="entry name" value="PGAP1-ab_dom-like"/>
</dbReference>
<dbReference type="Gene3D" id="3.40.50.1820">
    <property type="entry name" value="alpha/beta hydrolase"/>
    <property type="match status" value="1"/>
</dbReference>
<dbReference type="Proteomes" id="UP000279275">
    <property type="component" value="Unassembled WGS sequence"/>
</dbReference>
<dbReference type="SUPFAM" id="SSF53474">
    <property type="entry name" value="alpha/beta-Hydrolases"/>
    <property type="match status" value="1"/>
</dbReference>
<dbReference type="EMBL" id="RFFH01000029">
    <property type="protein sequence ID" value="RMI27881.1"/>
    <property type="molecule type" value="Genomic_DNA"/>
</dbReference>
<protein>
    <submittedName>
        <fullName evidence="2">Alpha/beta hydrolase</fullName>
    </submittedName>
</protein>
<sequence>MTELDPYRAAEARALGRLTGVEVGSAVDGVAAVHRAISDRVFAAVRLGVGPAAAPVKVAHDAISQAVYRTIGMTAGVVGRVAGEAGGLAGVTPSRTALGAGVLSAVQGLIGDTLADHEPLLASPMTLRMDGAPVPPAAAAEHCERVRGRLVIFLHGLAESEYAWRWGGRTAYGELLEHDLDCTSLQVRYNTGLRIHDNGADLAELVDALVESWPLPVESIAFVGHSMGGLVVRSACHQAVAAGASWVDHVTHVVCLGSPHAGAPLEQFVHYAATALELLPETRPFARLLRRRSAGIRDLRHAALVESDWDGVDPEALSRPPVTELPPLPGSAYYYVGATLTENPEHLVGKLIGDGLVRVASATGSGGTHEIEFAVAALLPGAHHLALLNHPTVYHYLLEWLKA</sequence>
<dbReference type="RefSeq" id="WP_122192028.1">
    <property type="nucleotide sequence ID" value="NZ_RFFH01000029.1"/>
</dbReference>
<keyword evidence="2" id="KW-0378">Hydrolase</keyword>
<organism evidence="2 3">
    <name type="scientific">Nocardia stercoris</name>
    <dbReference type="NCBI Taxonomy" id="2483361"/>
    <lineage>
        <taxon>Bacteria</taxon>
        <taxon>Bacillati</taxon>
        <taxon>Actinomycetota</taxon>
        <taxon>Actinomycetes</taxon>
        <taxon>Mycobacteriales</taxon>
        <taxon>Nocardiaceae</taxon>
        <taxon>Nocardia</taxon>
    </lineage>
</organism>
<name>A0A3M2KS29_9NOCA</name>
<dbReference type="OrthoDB" id="8871309at2"/>
<accession>A0A3M2KS29</accession>
<dbReference type="Pfam" id="PF07819">
    <property type="entry name" value="PGAP1"/>
    <property type="match status" value="1"/>
</dbReference>
<evidence type="ECO:0000259" key="1">
    <source>
        <dbReference type="Pfam" id="PF07819"/>
    </source>
</evidence>
<evidence type="ECO:0000313" key="3">
    <source>
        <dbReference type="Proteomes" id="UP000279275"/>
    </source>
</evidence>
<dbReference type="GO" id="GO:0016788">
    <property type="term" value="F:hydrolase activity, acting on ester bonds"/>
    <property type="evidence" value="ECO:0007669"/>
    <property type="project" value="InterPro"/>
</dbReference>
<feature type="domain" description="GPI inositol-deacylase PGAP1-like alpha/beta" evidence="1">
    <location>
        <begin position="214"/>
        <end position="266"/>
    </location>
</feature>
<evidence type="ECO:0000313" key="2">
    <source>
        <dbReference type="EMBL" id="RMI27881.1"/>
    </source>
</evidence>
<dbReference type="InterPro" id="IPR029058">
    <property type="entry name" value="AB_hydrolase_fold"/>
</dbReference>
<keyword evidence="3" id="KW-1185">Reference proteome</keyword>
<dbReference type="AlphaFoldDB" id="A0A3M2KS29"/>